<dbReference type="GO" id="GO:0015297">
    <property type="term" value="F:antiporter activity"/>
    <property type="evidence" value="ECO:0007669"/>
    <property type="project" value="InterPro"/>
</dbReference>
<dbReference type="GO" id="GO:0042910">
    <property type="term" value="F:xenobiotic transmembrane transporter activity"/>
    <property type="evidence" value="ECO:0007669"/>
    <property type="project" value="InterPro"/>
</dbReference>
<dbReference type="EMBL" id="CCKQ01004902">
    <property type="protein sequence ID" value="CDW76053.1"/>
    <property type="molecule type" value="Genomic_DNA"/>
</dbReference>
<sequence>MMNLVFIGHHGDATMVAAAGLGNMYSNITCLLIIYGLNGGIATLCSQAYGCGNMRKCGIYLNKGRISA</sequence>
<dbReference type="InParanoid" id="A0A078A3F9"/>
<dbReference type="Pfam" id="PF01554">
    <property type="entry name" value="MatE"/>
    <property type="match status" value="1"/>
</dbReference>
<dbReference type="InterPro" id="IPR002528">
    <property type="entry name" value="MATE_fam"/>
</dbReference>
<reference evidence="2 3" key="1">
    <citation type="submission" date="2014-06" db="EMBL/GenBank/DDBJ databases">
        <authorList>
            <person name="Swart Estienne"/>
        </authorList>
    </citation>
    <scope>NUCLEOTIDE SEQUENCE [LARGE SCALE GENOMIC DNA]</scope>
    <source>
        <strain evidence="2 3">130c</strain>
    </source>
</reference>
<evidence type="ECO:0000313" key="3">
    <source>
        <dbReference type="Proteomes" id="UP000039865"/>
    </source>
</evidence>
<gene>
    <name evidence="2" type="primary">Contig10068.g10763</name>
    <name evidence="2" type="ORF">STYLEM_5049</name>
</gene>
<name>A0A078A3F9_STYLE</name>
<proteinExistence type="inferred from homology"/>
<keyword evidence="3" id="KW-1185">Reference proteome</keyword>
<organism evidence="2 3">
    <name type="scientific">Stylonychia lemnae</name>
    <name type="common">Ciliate</name>
    <dbReference type="NCBI Taxonomy" id="5949"/>
    <lineage>
        <taxon>Eukaryota</taxon>
        <taxon>Sar</taxon>
        <taxon>Alveolata</taxon>
        <taxon>Ciliophora</taxon>
        <taxon>Intramacronucleata</taxon>
        <taxon>Spirotrichea</taxon>
        <taxon>Stichotrichia</taxon>
        <taxon>Sporadotrichida</taxon>
        <taxon>Oxytrichidae</taxon>
        <taxon>Stylonychinae</taxon>
        <taxon>Stylonychia</taxon>
    </lineage>
</organism>
<dbReference type="Proteomes" id="UP000039865">
    <property type="component" value="Unassembled WGS sequence"/>
</dbReference>
<dbReference type="GO" id="GO:0016020">
    <property type="term" value="C:membrane"/>
    <property type="evidence" value="ECO:0007669"/>
    <property type="project" value="InterPro"/>
</dbReference>
<accession>A0A078A3F9</accession>
<evidence type="ECO:0000256" key="1">
    <source>
        <dbReference type="ARBA" id="ARBA00010199"/>
    </source>
</evidence>
<evidence type="ECO:0000313" key="2">
    <source>
        <dbReference type="EMBL" id="CDW76053.1"/>
    </source>
</evidence>
<dbReference type="OrthoDB" id="2126698at2759"/>
<dbReference type="AlphaFoldDB" id="A0A078A3F9"/>
<comment type="similarity">
    <text evidence="1">Belongs to the multi antimicrobial extrusion (MATE) (TC 2.A.66.1) family.</text>
</comment>
<protein>
    <submittedName>
        <fullName evidence="2">Na+-driven multidrug efflux pump</fullName>
    </submittedName>
</protein>